<reference evidence="2" key="1">
    <citation type="journal article" date="2021" name="Microbiology">
        <title>Metagenomic Analysis of the Microbial Community in the Underground Coal Fire Area (Kemerovo Region, Russia) Revealed Predominance of Thermophilic Members of the Phyla Deinococcus-thermus, Aquificae, and Firmicutes.</title>
        <authorList>
            <person name="Kadnikov V."/>
            <person name="Mardanov A.V."/>
            <person name="Beletsky A.V."/>
            <person name="Karnachuk O.V."/>
            <person name="Ravin N.V."/>
        </authorList>
    </citation>
    <scope>NUCLEOTIDE SEQUENCE</scope>
    <source>
        <strain evidence="2">RBS10-49</strain>
    </source>
</reference>
<accession>A0A947G883</accession>
<evidence type="ECO:0000256" key="1">
    <source>
        <dbReference type="SAM" id="SignalP"/>
    </source>
</evidence>
<dbReference type="Proteomes" id="UP000748108">
    <property type="component" value="Unassembled WGS sequence"/>
</dbReference>
<dbReference type="EMBL" id="JAHHQF010000003">
    <property type="protein sequence ID" value="MBT9281076.1"/>
    <property type="molecule type" value="Genomic_DNA"/>
</dbReference>
<name>A0A947G883_HYDSH</name>
<gene>
    <name evidence="2" type="ORF">KM312_00125</name>
</gene>
<protein>
    <submittedName>
        <fullName evidence="2">Uncharacterized protein</fullName>
    </submittedName>
</protein>
<sequence>MPRRALLGALAALLLLLSGAGASGTLRSSPPPTAHAADLARPVSLRKDVTLTLEAAIAVPTETGETVAFRFRLTNQSGEAFDFFPYWLRLELGGRRIPVTLLDADHTVVEANRSGEFIFSATLPNPGDHRRLALRLIRWDMSAADFERKIGELTLDWNAAEAKASASDTLPLTGGDVRIDAARRSVRADGEAVRAAFSLRLENTGRTPRHLPALRTLLLTDDGAVYPLTADEGDTEGSAKSGNAGEGMLLVPRLPSTIRLSARLPAGTKLERPAIIVLRPGDGEGGPGAEVPLLVLRNLPPEGADDRKADGRALTEPVTVEGPGGARMILVFVGFPSRFPDGKDDIVAARLLLTNAGRTPVALPRWDGLLEDEAGAAFPTTFVPDETKAVLYPGERLAITVNIRVPYTWTFTAGNLRLLPSAESGGAGDGRAGAVRPVLLPWPELSYRLFSDSILLPSVLDEAKTVEHRGQTFTLRVVERRVETHLEADIVTALLRLENLTPRPLPFPGLSAAFRTADGRLFPAEIRPMTLGEGEGTASPVPARGTVTLLARARLPNGEAADLSLLVALVAGATEAGGRADNSALRPIARFFVPPSVGPDTPRLALGDRTVWRGRDGAESVLWFRDAARLISGGGDIVSFVFDVENTGRYPFRPNAWRGELHLADGTVLPAAVAPEKTPPAVLPGETLRYTATVRLDRRARTSGALFLLVPDPSRAAPEAVPWGQIAFALERDVPEPAAVAPGEKTLLEVDGQELIGVVRERRLYRGDDADVVTAVVAWTNGGRAPLRLQAWRARFLDGSGRVYPAEAPEGLELLPGGTAAVEVVAPLPEGDVRNLTLLFVQETTEDDRTTVRPVAAFRLPAADDGADPTDTGLLLLRGSDLNDLAKPNFAAFDSGERELKKRFAFDLYPLTADVDLTVTAEVYAA</sequence>
<keyword evidence="1" id="KW-0732">Signal</keyword>
<feature type="chain" id="PRO_5039058568" evidence="1">
    <location>
        <begin position="23"/>
        <end position="926"/>
    </location>
</feature>
<feature type="signal peptide" evidence="1">
    <location>
        <begin position="1"/>
        <end position="22"/>
    </location>
</feature>
<feature type="non-terminal residue" evidence="2">
    <location>
        <position position="926"/>
    </location>
</feature>
<comment type="caution">
    <text evidence="2">The sequence shown here is derived from an EMBL/GenBank/DDBJ whole genome shotgun (WGS) entry which is preliminary data.</text>
</comment>
<proteinExistence type="predicted"/>
<evidence type="ECO:0000313" key="3">
    <source>
        <dbReference type="Proteomes" id="UP000748108"/>
    </source>
</evidence>
<dbReference type="AlphaFoldDB" id="A0A947G883"/>
<evidence type="ECO:0000313" key="2">
    <source>
        <dbReference type="EMBL" id="MBT9281076.1"/>
    </source>
</evidence>
<organism evidence="2 3">
    <name type="scientific">Hydrogenibacillus schlegelii</name>
    <name type="common">Bacillus schlegelii</name>
    <dbReference type="NCBI Taxonomy" id="1484"/>
    <lineage>
        <taxon>Bacteria</taxon>
        <taxon>Bacillati</taxon>
        <taxon>Bacillota</taxon>
        <taxon>Bacilli</taxon>
        <taxon>Bacillales</taxon>
        <taxon>Bacillales Family X. Incertae Sedis</taxon>
        <taxon>Hydrogenibacillus</taxon>
    </lineage>
</organism>